<dbReference type="PANTHER" id="PTHR11054">
    <property type="entry name" value="6-PHOSPHOGLUCONOLACTONASE"/>
    <property type="match status" value="1"/>
</dbReference>
<dbReference type="GO" id="GO:0006098">
    <property type="term" value="P:pentose-phosphate shunt"/>
    <property type="evidence" value="ECO:0007669"/>
    <property type="project" value="UniProtKB-UniPathway"/>
</dbReference>
<dbReference type="GO" id="GO:0005975">
    <property type="term" value="P:carbohydrate metabolic process"/>
    <property type="evidence" value="ECO:0007669"/>
    <property type="project" value="UniProtKB-UniRule"/>
</dbReference>
<dbReference type="InterPro" id="IPR005900">
    <property type="entry name" value="6-phosphogluconolactonase_DevB"/>
</dbReference>
<dbReference type="GO" id="GO:0017057">
    <property type="term" value="F:6-phosphogluconolactonase activity"/>
    <property type="evidence" value="ECO:0007669"/>
    <property type="project" value="UniProtKB-UniRule"/>
</dbReference>
<dbReference type="CDD" id="cd01400">
    <property type="entry name" value="6PGL"/>
    <property type="match status" value="1"/>
</dbReference>
<dbReference type="InterPro" id="IPR006148">
    <property type="entry name" value="Glc/Gal-6P_isomerase"/>
</dbReference>
<evidence type="ECO:0000256" key="1">
    <source>
        <dbReference type="ARBA" id="ARBA00000832"/>
    </source>
</evidence>
<protein>
    <recommendedName>
        <fullName evidence="6 7">6-phosphogluconolactonase</fullName>
        <shortName evidence="7">6PGL</shortName>
        <ecNumber evidence="5 7">3.1.1.31</ecNumber>
    </recommendedName>
</protein>
<keyword evidence="7 9" id="KW-0378">Hydrolase</keyword>
<evidence type="ECO:0000256" key="6">
    <source>
        <dbReference type="ARBA" id="ARBA00020337"/>
    </source>
</evidence>
<dbReference type="Pfam" id="PF01182">
    <property type="entry name" value="Glucosamine_iso"/>
    <property type="match status" value="1"/>
</dbReference>
<gene>
    <name evidence="7 9" type="primary">pgl</name>
    <name evidence="9" type="ORF">E6K78_01465</name>
</gene>
<evidence type="ECO:0000313" key="9">
    <source>
        <dbReference type="EMBL" id="TMQ68354.1"/>
    </source>
</evidence>
<dbReference type="NCBIfam" id="TIGR01198">
    <property type="entry name" value="pgl"/>
    <property type="match status" value="1"/>
</dbReference>
<comment type="catalytic activity">
    <reaction evidence="1 7">
        <text>6-phospho-D-glucono-1,5-lactone + H2O = 6-phospho-D-gluconate + H(+)</text>
        <dbReference type="Rhea" id="RHEA:12556"/>
        <dbReference type="ChEBI" id="CHEBI:15377"/>
        <dbReference type="ChEBI" id="CHEBI:15378"/>
        <dbReference type="ChEBI" id="CHEBI:57955"/>
        <dbReference type="ChEBI" id="CHEBI:58759"/>
        <dbReference type="EC" id="3.1.1.31"/>
    </reaction>
</comment>
<comment type="similarity">
    <text evidence="4 7">Belongs to the glucosamine/galactosamine-6-phosphate isomerase family. 6-phosphogluconolactonase subfamily.</text>
</comment>
<dbReference type="AlphaFoldDB" id="A0A538TXI8"/>
<dbReference type="PANTHER" id="PTHR11054:SF0">
    <property type="entry name" value="6-PHOSPHOGLUCONOLACTONASE"/>
    <property type="match status" value="1"/>
</dbReference>
<dbReference type="Gene3D" id="3.40.50.1360">
    <property type="match status" value="1"/>
</dbReference>
<evidence type="ECO:0000256" key="2">
    <source>
        <dbReference type="ARBA" id="ARBA00002681"/>
    </source>
</evidence>
<feature type="domain" description="Glucosamine/galactosamine-6-phosphate isomerase" evidence="8">
    <location>
        <begin position="27"/>
        <end position="231"/>
    </location>
</feature>
<evidence type="ECO:0000313" key="10">
    <source>
        <dbReference type="Proteomes" id="UP000316609"/>
    </source>
</evidence>
<proteinExistence type="inferred from homology"/>
<dbReference type="Proteomes" id="UP000316609">
    <property type="component" value="Unassembled WGS sequence"/>
</dbReference>
<evidence type="ECO:0000256" key="5">
    <source>
        <dbReference type="ARBA" id="ARBA00013198"/>
    </source>
</evidence>
<sequence length="250" mass="26198">MARAVAGRGRGRTGGTVAELEVFPGPGALARAAADRVVAAAGEAIRARGTFRFGVSGGRTPLGLYRRLAGLAGRIDWSRTEVSFADERGVAPTDPESNFRLVCETLAGPVAIPPAHLHRMRGEAPDLDAAAAEYEPLLVAPLDLLVLGVGEDGHVASLFPNAASLAERERRVVAVLDSPKPPSRRLTVTPRVLEESRQVVVLASGSAKARAVALALDGSPDVGALPARLLRGRTWLVDRAAAGAWTFRGR</sequence>
<dbReference type="InterPro" id="IPR039104">
    <property type="entry name" value="6PGL"/>
</dbReference>
<dbReference type="UniPathway" id="UPA00115">
    <property type="reaction ID" value="UER00409"/>
</dbReference>
<dbReference type="SUPFAM" id="SSF100950">
    <property type="entry name" value="NagB/RpiA/CoA transferase-like"/>
    <property type="match status" value="1"/>
</dbReference>
<evidence type="ECO:0000256" key="3">
    <source>
        <dbReference type="ARBA" id="ARBA00004961"/>
    </source>
</evidence>
<comment type="pathway">
    <text evidence="3 7">Carbohydrate degradation; pentose phosphate pathway; D-ribulose 5-phosphate from D-glucose 6-phosphate (oxidative stage): step 2/3.</text>
</comment>
<evidence type="ECO:0000256" key="4">
    <source>
        <dbReference type="ARBA" id="ARBA00010662"/>
    </source>
</evidence>
<comment type="function">
    <text evidence="2 7">Hydrolysis of 6-phosphogluconolactone to 6-phosphogluconate.</text>
</comment>
<dbReference type="EMBL" id="VBOY01000011">
    <property type="protein sequence ID" value="TMQ68354.1"/>
    <property type="molecule type" value="Genomic_DNA"/>
</dbReference>
<accession>A0A538TXI8</accession>
<evidence type="ECO:0000259" key="8">
    <source>
        <dbReference type="Pfam" id="PF01182"/>
    </source>
</evidence>
<name>A0A538TXI8_UNCEI</name>
<reference evidence="9 10" key="1">
    <citation type="journal article" date="2019" name="Nat. Microbiol.">
        <title>Mediterranean grassland soil C-N compound turnover is dependent on rainfall and depth, and is mediated by genomically divergent microorganisms.</title>
        <authorList>
            <person name="Diamond S."/>
            <person name="Andeer P.F."/>
            <person name="Li Z."/>
            <person name="Crits-Christoph A."/>
            <person name="Burstein D."/>
            <person name="Anantharaman K."/>
            <person name="Lane K.R."/>
            <person name="Thomas B.C."/>
            <person name="Pan C."/>
            <person name="Northen T.R."/>
            <person name="Banfield J.F."/>
        </authorList>
    </citation>
    <scope>NUCLEOTIDE SEQUENCE [LARGE SCALE GENOMIC DNA]</scope>
    <source>
        <strain evidence="9">WS_8</strain>
    </source>
</reference>
<evidence type="ECO:0000256" key="7">
    <source>
        <dbReference type="RuleBase" id="RU365095"/>
    </source>
</evidence>
<dbReference type="EC" id="3.1.1.31" evidence="5 7"/>
<dbReference type="InterPro" id="IPR037171">
    <property type="entry name" value="NagB/RpiA_transferase-like"/>
</dbReference>
<comment type="caution">
    <text evidence="9">The sequence shown here is derived from an EMBL/GenBank/DDBJ whole genome shotgun (WGS) entry which is preliminary data.</text>
</comment>
<organism evidence="9 10">
    <name type="scientific">Eiseniibacteriota bacterium</name>
    <dbReference type="NCBI Taxonomy" id="2212470"/>
    <lineage>
        <taxon>Bacteria</taxon>
        <taxon>Candidatus Eiseniibacteriota</taxon>
    </lineage>
</organism>